<evidence type="ECO:0000256" key="1">
    <source>
        <dbReference type="SAM" id="Coils"/>
    </source>
</evidence>
<reference evidence="3" key="1">
    <citation type="journal article" date="2023" name="Commun. Biol.">
        <title>Genome analysis of Parmales, the sister group of diatoms, reveals the evolutionary specialization of diatoms from phago-mixotrophs to photoautotrophs.</title>
        <authorList>
            <person name="Ban H."/>
            <person name="Sato S."/>
            <person name="Yoshikawa S."/>
            <person name="Yamada K."/>
            <person name="Nakamura Y."/>
            <person name="Ichinomiya M."/>
            <person name="Sato N."/>
            <person name="Blanc-Mathieu R."/>
            <person name="Endo H."/>
            <person name="Kuwata A."/>
            <person name="Ogata H."/>
        </authorList>
    </citation>
    <scope>NUCLEOTIDE SEQUENCE [LARGE SCALE GENOMIC DNA]</scope>
</reference>
<protein>
    <submittedName>
        <fullName evidence="2">Uncharacterized protein</fullName>
    </submittedName>
</protein>
<dbReference type="AlphaFoldDB" id="A0A9W7LA18"/>
<keyword evidence="3" id="KW-1185">Reference proteome</keyword>
<feature type="coiled-coil region" evidence="1">
    <location>
        <begin position="104"/>
        <end position="156"/>
    </location>
</feature>
<keyword evidence="1" id="KW-0175">Coiled coil</keyword>
<dbReference type="OrthoDB" id="10623858at2759"/>
<evidence type="ECO:0000313" key="3">
    <source>
        <dbReference type="Proteomes" id="UP001165065"/>
    </source>
</evidence>
<comment type="caution">
    <text evidence="2">The sequence shown here is derived from an EMBL/GenBank/DDBJ whole genome shotgun (WGS) entry which is preliminary data.</text>
</comment>
<organism evidence="2 3">
    <name type="scientific">Triparma columacea</name>
    <dbReference type="NCBI Taxonomy" id="722753"/>
    <lineage>
        <taxon>Eukaryota</taxon>
        <taxon>Sar</taxon>
        <taxon>Stramenopiles</taxon>
        <taxon>Ochrophyta</taxon>
        <taxon>Bolidophyceae</taxon>
        <taxon>Parmales</taxon>
        <taxon>Triparmaceae</taxon>
        <taxon>Triparma</taxon>
    </lineage>
</organism>
<gene>
    <name evidence="2" type="ORF">TrCOL_g10576</name>
</gene>
<evidence type="ECO:0000313" key="2">
    <source>
        <dbReference type="EMBL" id="GMI41010.1"/>
    </source>
</evidence>
<dbReference type="Proteomes" id="UP001165065">
    <property type="component" value="Unassembled WGS sequence"/>
</dbReference>
<name>A0A9W7LA18_9STRA</name>
<accession>A0A9W7LA18</accession>
<sequence>MGVGEDNAALSAASYCAGMDLRVSEGLAENKKLTARCRGYNKTVRTMRSGLRDARGEIEILRERVGRLEIELKEERRLKGEEKTIRCEFENNLIKERRESGSRMEMLKGENEVLKLKLEEFKGKWERRERIVKAGVEKWQEAIRKLKDRIAYLENVRSSR</sequence>
<dbReference type="Gene3D" id="1.10.287.1490">
    <property type="match status" value="1"/>
</dbReference>
<feature type="coiled-coil region" evidence="1">
    <location>
        <begin position="51"/>
        <end position="78"/>
    </location>
</feature>
<dbReference type="EMBL" id="BRYA01000141">
    <property type="protein sequence ID" value="GMI41010.1"/>
    <property type="molecule type" value="Genomic_DNA"/>
</dbReference>
<proteinExistence type="predicted"/>